<accession>A0A9Q4HGS8</accession>
<dbReference type="Proteomes" id="UP001078573">
    <property type="component" value="Unassembled WGS sequence"/>
</dbReference>
<sequence length="25" mass="3008">MYAKSFRSVAARFHISPTTFMRRFV</sequence>
<dbReference type="EMBL" id="JALAPQ010000004">
    <property type="protein sequence ID" value="MCY8456152.1"/>
    <property type="molecule type" value="Genomic_DNA"/>
</dbReference>
<organism evidence="1 2">
    <name type="scientific">Bacillus spizizenii</name>
    <name type="common">Bacillus subtilis subsp. spizizenii</name>
    <dbReference type="NCBI Taxonomy" id="96241"/>
    <lineage>
        <taxon>Bacteria</taxon>
        <taxon>Bacillati</taxon>
        <taxon>Bacillota</taxon>
        <taxon>Bacilli</taxon>
        <taxon>Bacillales</taxon>
        <taxon>Bacillaceae</taxon>
        <taxon>Bacillus</taxon>
    </lineage>
</organism>
<reference evidence="1" key="1">
    <citation type="submission" date="2022-02" db="EMBL/GenBank/DDBJ databases">
        <title>Crop Bioprotection Bacillus Genome Sequencing.</title>
        <authorList>
            <person name="Dunlap C."/>
        </authorList>
    </citation>
    <scope>NUCLEOTIDE SEQUENCE</scope>
    <source>
        <strain evidence="1">WR1O2A-53</strain>
    </source>
</reference>
<evidence type="ECO:0000313" key="1">
    <source>
        <dbReference type="EMBL" id="MCY8456152.1"/>
    </source>
</evidence>
<name>A0A9Q4HGS8_BACSC</name>
<comment type="caution">
    <text evidence="1">The sequence shown here is derived from an EMBL/GenBank/DDBJ whole genome shotgun (WGS) entry which is preliminary data.</text>
</comment>
<gene>
    <name evidence="1" type="ORF">MOC89_04490</name>
</gene>
<evidence type="ECO:0000313" key="2">
    <source>
        <dbReference type="Proteomes" id="UP001078573"/>
    </source>
</evidence>
<dbReference type="AlphaFoldDB" id="A0A9Q4HGS8"/>
<proteinExistence type="predicted"/>
<protein>
    <submittedName>
        <fullName evidence="1">Uncharacterized protein</fullName>
    </submittedName>
</protein>